<dbReference type="InterPro" id="IPR013083">
    <property type="entry name" value="Znf_RING/FYVE/PHD"/>
</dbReference>
<dbReference type="Pfam" id="PF25298">
    <property type="entry name" value="Baculo_FP_2nd"/>
    <property type="match status" value="1"/>
</dbReference>
<keyword evidence="1" id="KW-0175">Coiled coil</keyword>
<dbReference type="AlphaFoldDB" id="A0AAV1KLD9"/>
<reference evidence="3 4" key="1">
    <citation type="submission" date="2023-11" db="EMBL/GenBank/DDBJ databases">
        <authorList>
            <person name="Hedman E."/>
            <person name="Englund M."/>
            <person name="Stromberg M."/>
            <person name="Nyberg Akerstrom W."/>
            <person name="Nylinder S."/>
            <person name="Jareborg N."/>
            <person name="Kallberg Y."/>
            <person name="Kronander E."/>
        </authorList>
    </citation>
    <scope>NUCLEOTIDE SEQUENCE [LARGE SCALE GENOMIC DNA]</scope>
</reference>
<evidence type="ECO:0000313" key="4">
    <source>
        <dbReference type="Proteomes" id="UP001314205"/>
    </source>
</evidence>
<organism evidence="3 4">
    <name type="scientific">Parnassius mnemosyne</name>
    <name type="common">clouded apollo</name>
    <dbReference type="NCBI Taxonomy" id="213953"/>
    <lineage>
        <taxon>Eukaryota</taxon>
        <taxon>Metazoa</taxon>
        <taxon>Ecdysozoa</taxon>
        <taxon>Arthropoda</taxon>
        <taxon>Hexapoda</taxon>
        <taxon>Insecta</taxon>
        <taxon>Pterygota</taxon>
        <taxon>Neoptera</taxon>
        <taxon>Endopterygota</taxon>
        <taxon>Lepidoptera</taxon>
        <taxon>Glossata</taxon>
        <taxon>Ditrysia</taxon>
        <taxon>Papilionoidea</taxon>
        <taxon>Papilionidae</taxon>
        <taxon>Parnassiinae</taxon>
        <taxon>Parnassini</taxon>
        <taxon>Parnassius</taxon>
        <taxon>Driopa</taxon>
    </lineage>
</organism>
<evidence type="ECO:0000313" key="3">
    <source>
        <dbReference type="EMBL" id="CAK1583099.1"/>
    </source>
</evidence>
<protein>
    <recommendedName>
        <fullName evidence="2">FP protein C-terminal domain-containing protein</fullName>
    </recommendedName>
</protein>
<gene>
    <name evidence="3" type="ORF">PARMNEM_LOCUS4542</name>
</gene>
<feature type="coiled-coil region" evidence="1">
    <location>
        <begin position="185"/>
        <end position="229"/>
    </location>
</feature>
<evidence type="ECO:0000256" key="1">
    <source>
        <dbReference type="SAM" id="Coils"/>
    </source>
</evidence>
<feature type="domain" description="FP protein C-terminal" evidence="2">
    <location>
        <begin position="327"/>
        <end position="377"/>
    </location>
</feature>
<accession>A0AAV1KLD9</accession>
<name>A0AAV1KLD9_9NEOP</name>
<sequence>MFIFFNSGSIQIYKYLHVRYDEFKELINLTPVKIIVIISFSTLTRVYARREFLKRCARAIFRYTYISVIVEYASKMECQKCKKNLAKKGSHFICQGPCQGTFHRGCVKGLMADIKNGRNRIYCNNCEDDGSEEEEQEEYSQDYTKILKDIQLKVAAIPGFKKQLDSITQSLSMLSDKYDILIVEHEQSKDKIHKLEKTIADVSNKSVYLQKQNTALEQKLHEFEQASRKNNIEIVGIEQLPGENVTEIVSKIGDIINVSSSDIEWARRTRSRKESTKPASIIVGFKTTGTRSRDSWLAQRRNLSETTSNMITNGSALNKIYINEDLTKITRALLWCTKKQLQGIYKYIWVSNGKILVKKCEGEKAICVRAESDICDLLNKK</sequence>
<comment type="caution">
    <text evidence="3">The sequence shown here is derived from an EMBL/GenBank/DDBJ whole genome shotgun (WGS) entry which is preliminary data.</text>
</comment>
<dbReference type="Gene3D" id="3.30.40.10">
    <property type="entry name" value="Zinc/RING finger domain, C3HC4 (zinc finger)"/>
    <property type="match status" value="1"/>
</dbReference>
<evidence type="ECO:0000259" key="2">
    <source>
        <dbReference type="Pfam" id="PF25298"/>
    </source>
</evidence>
<dbReference type="Proteomes" id="UP001314205">
    <property type="component" value="Unassembled WGS sequence"/>
</dbReference>
<dbReference type="InterPro" id="IPR057251">
    <property type="entry name" value="FP_C"/>
</dbReference>
<dbReference type="EMBL" id="CAVLGL010000046">
    <property type="protein sequence ID" value="CAK1583099.1"/>
    <property type="molecule type" value="Genomic_DNA"/>
</dbReference>
<keyword evidence="4" id="KW-1185">Reference proteome</keyword>
<proteinExistence type="predicted"/>